<evidence type="ECO:0000313" key="10">
    <source>
        <dbReference type="EMBL" id="CAI8049505.1"/>
    </source>
</evidence>
<dbReference type="GO" id="GO:0051287">
    <property type="term" value="F:NAD binding"/>
    <property type="evidence" value="ECO:0007669"/>
    <property type="project" value="UniProtKB-UniRule"/>
</dbReference>
<dbReference type="Pfam" id="PF07479">
    <property type="entry name" value="NAD_Gly3P_dh_C"/>
    <property type="match status" value="1"/>
</dbReference>
<keyword evidence="3 5" id="KW-0520">NAD</keyword>
<evidence type="ECO:0000256" key="7">
    <source>
        <dbReference type="SAM" id="MobiDB-lite"/>
    </source>
</evidence>
<dbReference type="FunFam" id="1.10.1040.10:FF:000001">
    <property type="entry name" value="Glycerol-3-phosphate dehydrogenase [NAD(P)+]"/>
    <property type="match status" value="1"/>
</dbReference>
<protein>
    <recommendedName>
        <fullName evidence="6">Glycerol-3-phosphate dehydrogenase [NAD(+)]</fullName>
        <ecNumber evidence="6">1.1.1.8</ecNumber>
    </recommendedName>
</protein>
<gene>
    <name evidence="10" type="ORF">GBAR_LOCUS27260</name>
</gene>
<dbReference type="SUPFAM" id="SSF51735">
    <property type="entry name" value="NAD(P)-binding Rossmann-fold domains"/>
    <property type="match status" value="1"/>
</dbReference>
<dbReference type="Proteomes" id="UP001174909">
    <property type="component" value="Unassembled WGS sequence"/>
</dbReference>
<dbReference type="InterPro" id="IPR008927">
    <property type="entry name" value="6-PGluconate_DH-like_C_sf"/>
</dbReference>
<dbReference type="HAMAP" id="MF_00394">
    <property type="entry name" value="NAD_Glyc3P_dehydrog"/>
    <property type="match status" value="1"/>
</dbReference>
<evidence type="ECO:0000313" key="11">
    <source>
        <dbReference type="Proteomes" id="UP001174909"/>
    </source>
</evidence>
<dbReference type="Gene3D" id="1.10.1040.10">
    <property type="entry name" value="N-(1-d-carboxylethyl)-l-norvaline Dehydrogenase, domain 2"/>
    <property type="match status" value="1"/>
</dbReference>
<feature type="region of interest" description="Disordered" evidence="7">
    <location>
        <begin position="32"/>
        <end position="108"/>
    </location>
</feature>
<dbReference type="NCBIfam" id="NF000942">
    <property type="entry name" value="PRK00094.1-4"/>
    <property type="match status" value="1"/>
</dbReference>
<dbReference type="Pfam" id="PF01210">
    <property type="entry name" value="NAD_Gly3P_dh_N"/>
    <property type="match status" value="1"/>
</dbReference>
<dbReference type="InterPro" id="IPR011128">
    <property type="entry name" value="G3P_DH_NAD-dep_N"/>
</dbReference>
<comment type="catalytic activity">
    <reaction evidence="4 6">
        <text>sn-glycerol 3-phosphate + NAD(+) = dihydroxyacetone phosphate + NADH + H(+)</text>
        <dbReference type="Rhea" id="RHEA:11092"/>
        <dbReference type="ChEBI" id="CHEBI:15378"/>
        <dbReference type="ChEBI" id="CHEBI:57540"/>
        <dbReference type="ChEBI" id="CHEBI:57597"/>
        <dbReference type="ChEBI" id="CHEBI:57642"/>
        <dbReference type="ChEBI" id="CHEBI:57945"/>
        <dbReference type="EC" id="1.1.1.8"/>
    </reaction>
</comment>
<accession>A0AA35TJL9</accession>
<dbReference type="NCBIfam" id="NF000940">
    <property type="entry name" value="PRK00094.1-2"/>
    <property type="match status" value="1"/>
</dbReference>
<comment type="caution">
    <text evidence="10">The sequence shown here is derived from an EMBL/GenBank/DDBJ whole genome shotgun (WGS) entry which is preliminary data.</text>
</comment>
<reference evidence="10" key="1">
    <citation type="submission" date="2023-03" db="EMBL/GenBank/DDBJ databases">
        <authorList>
            <person name="Steffen K."/>
            <person name="Cardenas P."/>
        </authorList>
    </citation>
    <scope>NUCLEOTIDE SEQUENCE</scope>
</reference>
<feature type="non-terminal residue" evidence="10">
    <location>
        <position position="1"/>
    </location>
</feature>
<feature type="compositionally biased region" description="Gly residues" evidence="7">
    <location>
        <begin position="77"/>
        <end position="87"/>
    </location>
</feature>
<dbReference type="Gene3D" id="3.40.50.720">
    <property type="entry name" value="NAD(P)-binding Rossmann-like Domain"/>
    <property type="match status" value="1"/>
</dbReference>
<organism evidence="10 11">
    <name type="scientific">Geodia barretti</name>
    <name type="common">Barrett's horny sponge</name>
    <dbReference type="NCBI Taxonomy" id="519541"/>
    <lineage>
        <taxon>Eukaryota</taxon>
        <taxon>Metazoa</taxon>
        <taxon>Porifera</taxon>
        <taxon>Demospongiae</taxon>
        <taxon>Heteroscleromorpha</taxon>
        <taxon>Tetractinellida</taxon>
        <taxon>Astrophorina</taxon>
        <taxon>Geodiidae</taxon>
        <taxon>Geodia</taxon>
    </lineage>
</organism>
<feature type="domain" description="Glycerol-3-phosphate dehydrogenase NAD-dependent N-terminal" evidence="8">
    <location>
        <begin position="109"/>
        <end position="203"/>
    </location>
</feature>
<comment type="similarity">
    <text evidence="1 5">Belongs to the NAD-dependent glycerol-3-phosphate dehydrogenase family.</text>
</comment>
<evidence type="ECO:0000259" key="8">
    <source>
        <dbReference type="Pfam" id="PF01210"/>
    </source>
</evidence>
<dbReference type="GO" id="GO:0141152">
    <property type="term" value="F:glycerol-3-phosphate dehydrogenase (NAD+) activity"/>
    <property type="evidence" value="ECO:0007669"/>
    <property type="project" value="UniProtKB-UniRule"/>
</dbReference>
<feature type="compositionally biased region" description="Basic and acidic residues" evidence="7">
    <location>
        <begin position="38"/>
        <end position="49"/>
    </location>
</feature>
<dbReference type="EMBL" id="CASHTH010003799">
    <property type="protein sequence ID" value="CAI8049505.1"/>
    <property type="molecule type" value="Genomic_DNA"/>
</dbReference>
<evidence type="ECO:0000256" key="5">
    <source>
        <dbReference type="RuleBase" id="RU000437"/>
    </source>
</evidence>
<dbReference type="SUPFAM" id="SSF48179">
    <property type="entry name" value="6-phosphogluconate dehydrogenase C-terminal domain-like"/>
    <property type="match status" value="1"/>
</dbReference>
<dbReference type="AlphaFoldDB" id="A0AA35TJL9"/>
<dbReference type="PRINTS" id="PR00077">
    <property type="entry name" value="GPDHDRGNASE"/>
</dbReference>
<evidence type="ECO:0000256" key="4">
    <source>
        <dbReference type="ARBA" id="ARBA00048683"/>
    </source>
</evidence>
<dbReference type="GO" id="GO:0005975">
    <property type="term" value="P:carbohydrate metabolic process"/>
    <property type="evidence" value="ECO:0007669"/>
    <property type="project" value="InterPro"/>
</dbReference>
<evidence type="ECO:0000256" key="3">
    <source>
        <dbReference type="ARBA" id="ARBA00023027"/>
    </source>
</evidence>
<dbReference type="GO" id="GO:0046168">
    <property type="term" value="P:glycerol-3-phosphate catabolic process"/>
    <property type="evidence" value="ECO:0007669"/>
    <property type="project" value="UniProtKB-UniRule"/>
</dbReference>
<keyword evidence="2 5" id="KW-0560">Oxidoreductase</keyword>
<feature type="compositionally biased region" description="Basic and acidic residues" evidence="7">
    <location>
        <begin position="88"/>
        <end position="101"/>
    </location>
</feature>
<dbReference type="InterPro" id="IPR006109">
    <property type="entry name" value="G3P_DH_NAD-dep_C"/>
</dbReference>
<proteinExistence type="inferred from homology"/>
<dbReference type="PANTHER" id="PTHR11728:SF1">
    <property type="entry name" value="GLYCEROL-3-PHOSPHATE DEHYDROGENASE [NAD(+)] 2, CHLOROPLASTIC"/>
    <property type="match status" value="1"/>
</dbReference>
<dbReference type="GO" id="GO:0005829">
    <property type="term" value="C:cytosol"/>
    <property type="evidence" value="ECO:0007669"/>
    <property type="project" value="TreeGrafter"/>
</dbReference>
<dbReference type="InterPro" id="IPR036291">
    <property type="entry name" value="NAD(P)-bd_dom_sf"/>
</dbReference>
<keyword evidence="11" id="KW-1185">Reference proteome</keyword>
<feature type="domain" description="Glycerol-3-phosphate dehydrogenase NAD-dependent C-terminal" evidence="9">
    <location>
        <begin position="224"/>
        <end position="364"/>
    </location>
</feature>
<sequence>TPWLCARSRWRLLCCTAIEPTWCACKRAASAASGSGPEFRDGRRVDATHCRAGRRRVGDRAGRPPRAPGPGRDVVGQGWGAGRGDGGGPREPHLPARRRDAGNVASNNRSGRALHAAACVVSAIPSHGTRDVIRRARGLLPPEATVVSATKGLEVETLLRVSEVIEDELGSDRPIAVLSGPSFAAELARGAPTAVAVAGNCEATVAAVQREFRSGYFRLYATQDLVGVEIGGAMKNVIAIAAGAVESLGLGDNCPSALITRGLAEISRLASALGGQRETLAGLSGLGDLVLTCTGQLSRNRSVGIELGKGRPLEEILGKMRAVAEGVRTTEAALALGGRHGVELPITAQMADVLAGQKTPRVAVEELMLRRQRSEVEVE</sequence>
<name>A0AA35TJL9_GEOBA</name>
<evidence type="ECO:0000256" key="1">
    <source>
        <dbReference type="ARBA" id="ARBA00011009"/>
    </source>
</evidence>
<evidence type="ECO:0000256" key="6">
    <source>
        <dbReference type="RuleBase" id="RU361243"/>
    </source>
</evidence>
<dbReference type="EC" id="1.1.1.8" evidence="6"/>
<dbReference type="InterPro" id="IPR006168">
    <property type="entry name" value="G3P_DH_NAD-dep"/>
</dbReference>
<dbReference type="InterPro" id="IPR013328">
    <property type="entry name" value="6PGD_dom2"/>
</dbReference>
<evidence type="ECO:0000259" key="9">
    <source>
        <dbReference type="Pfam" id="PF07479"/>
    </source>
</evidence>
<evidence type="ECO:0000256" key="2">
    <source>
        <dbReference type="ARBA" id="ARBA00023002"/>
    </source>
</evidence>
<dbReference type="PANTHER" id="PTHR11728">
    <property type="entry name" value="GLYCEROL-3-PHOSPHATE DEHYDROGENASE"/>
    <property type="match status" value="1"/>
</dbReference>
<dbReference type="PROSITE" id="PS00957">
    <property type="entry name" value="NAD_G3PDH"/>
    <property type="match status" value="1"/>
</dbReference>